<evidence type="ECO:0000313" key="2">
    <source>
        <dbReference type="Proteomes" id="UP000012073"/>
    </source>
</evidence>
<evidence type="ECO:0000313" key="1">
    <source>
        <dbReference type="EMBL" id="CDF37801.1"/>
    </source>
</evidence>
<dbReference type="EMBL" id="HG001871">
    <property type="protein sequence ID" value="CDF37801.1"/>
    <property type="molecule type" value="Genomic_DNA"/>
</dbReference>
<proteinExistence type="predicted"/>
<name>R7QJZ6_CHOCR</name>
<sequence length="80" mass="9639">MWQLFSDRHARLAPVPRAQPGRKMSHLHTLPIPMLSGLLMMRSQRINFFMEYLKVRHRTHLLHSMIFYLRKNQQCIGDRP</sequence>
<accession>R7QJZ6</accession>
<gene>
    <name evidence="1" type="ORF">CHC_T00005728001</name>
</gene>
<dbReference type="KEGG" id="ccp:CHC_T00005728001"/>
<dbReference type="RefSeq" id="XP_005717672.1">
    <property type="nucleotide sequence ID" value="XM_005717615.1"/>
</dbReference>
<dbReference type="Gramene" id="CDF37801">
    <property type="protein sequence ID" value="CDF37801"/>
    <property type="gene ID" value="CHC_T00005728001"/>
</dbReference>
<dbReference type="Proteomes" id="UP000012073">
    <property type="component" value="Unassembled WGS sequence"/>
</dbReference>
<protein>
    <submittedName>
        <fullName evidence="1">Uncharacterized protein</fullName>
    </submittedName>
</protein>
<keyword evidence="2" id="KW-1185">Reference proteome</keyword>
<reference evidence="2" key="1">
    <citation type="journal article" date="2013" name="Proc. Natl. Acad. Sci. U.S.A.">
        <title>Genome structure and metabolic features in the red seaweed Chondrus crispus shed light on evolution of the Archaeplastida.</title>
        <authorList>
            <person name="Collen J."/>
            <person name="Porcel B."/>
            <person name="Carre W."/>
            <person name="Ball S.G."/>
            <person name="Chaparro C."/>
            <person name="Tonon T."/>
            <person name="Barbeyron T."/>
            <person name="Michel G."/>
            <person name="Noel B."/>
            <person name="Valentin K."/>
            <person name="Elias M."/>
            <person name="Artiguenave F."/>
            <person name="Arun A."/>
            <person name="Aury J.M."/>
            <person name="Barbosa-Neto J.F."/>
            <person name="Bothwell J.H."/>
            <person name="Bouget F.Y."/>
            <person name="Brillet L."/>
            <person name="Cabello-Hurtado F."/>
            <person name="Capella-Gutierrez S."/>
            <person name="Charrier B."/>
            <person name="Cladiere L."/>
            <person name="Cock J.M."/>
            <person name="Coelho S.M."/>
            <person name="Colleoni C."/>
            <person name="Czjzek M."/>
            <person name="Da Silva C."/>
            <person name="Delage L."/>
            <person name="Denoeud F."/>
            <person name="Deschamps P."/>
            <person name="Dittami S.M."/>
            <person name="Gabaldon T."/>
            <person name="Gachon C.M."/>
            <person name="Groisillier A."/>
            <person name="Herve C."/>
            <person name="Jabbari K."/>
            <person name="Katinka M."/>
            <person name="Kloareg B."/>
            <person name="Kowalczyk N."/>
            <person name="Labadie K."/>
            <person name="Leblanc C."/>
            <person name="Lopez P.J."/>
            <person name="McLachlan D.H."/>
            <person name="Meslet-Cladiere L."/>
            <person name="Moustafa A."/>
            <person name="Nehr Z."/>
            <person name="Nyvall Collen P."/>
            <person name="Panaud O."/>
            <person name="Partensky F."/>
            <person name="Poulain J."/>
            <person name="Rensing S.A."/>
            <person name="Rousvoal S."/>
            <person name="Samson G."/>
            <person name="Symeonidi A."/>
            <person name="Weissenbach J."/>
            <person name="Zambounis A."/>
            <person name="Wincker P."/>
            <person name="Boyen C."/>
        </authorList>
    </citation>
    <scope>NUCLEOTIDE SEQUENCE [LARGE SCALE GENOMIC DNA]</scope>
    <source>
        <strain evidence="2">cv. Stackhouse</strain>
    </source>
</reference>
<dbReference type="GeneID" id="17325388"/>
<dbReference type="AlphaFoldDB" id="R7QJZ6"/>
<organism evidence="1 2">
    <name type="scientific">Chondrus crispus</name>
    <name type="common">Carrageen Irish moss</name>
    <name type="synonym">Polymorpha crispa</name>
    <dbReference type="NCBI Taxonomy" id="2769"/>
    <lineage>
        <taxon>Eukaryota</taxon>
        <taxon>Rhodophyta</taxon>
        <taxon>Florideophyceae</taxon>
        <taxon>Rhodymeniophycidae</taxon>
        <taxon>Gigartinales</taxon>
        <taxon>Gigartinaceae</taxon>
        <taxon>Chondrus</taxon>
    </lineage>
</organism>